<protein>
    <recommendedName>
        <fullName evidence="4">Polyamine aminopropyltransferase</fullName>
    </recommendedName>
    <alternativeName>
        <fullName evidence="4">Putrescine aminopropyltransferase</fullName>
        <shortName evidence="4">PAPT</shortName>
    </alternativeName>
    <alternativeName>
        <fullName evidence="4">Spermidine synthase</fullName>
        <shortName evidence="4">SPDS</shortName>
        <shortName evidence="4">SPDSY</shortName>
        <ecNumber evidence="4">2.5.1.16</ecNumber>
    </alternativeName>
</protein>
<evidence type="ECO:0000256" key="1">
    <source>
        <dbReference type="ARBA" id="ARBA00007867"/>
    </source>
</evidence>
<feature type="transmembrane region" description="Helical" evidence="4">
    <location>
        <begin position="150"/>
        <end position="176"/>
    </location>
</feature>
<dbReference type="NCBIfam" id="NF002956">
    <property type="entry name" value="PRK03612.1"/>
    <property type="match status" value="1"/>
</dbReference>
<feature type="binding site" evidence="4">
    <location>
        <position position="312"/>
    </location>
    <ligand>
        <name>spermidine</name>
        <dbReference type="ChEBI" id="CHEBI:57834"/>
    </ligand>
</feature>
<keyword evidence="3 4" id="KW-0620">Polyamine biosynthesis</keyword>
<dbReference type="PROSITE" id="PS51006">
    <property type="entry name" value="PABS_2"/>
    <property type="match status" value="1"/>
</dbReference>
<evidence type="ECO:0000256" key="5">
    <source>
        <dbReference type="PROSITE-ProRule" id="PRU00354"/>
    </source>
</evidence>
<comment type="subunit">
    <text evidence="4">Homodimer or homotetramer.</text>
</comment>
<dbReference type="PANTHER" id="PTHR43317">
    <property type="entry name" value="THERMOSPERMINE SYNTHASE ACAULIS5"/>
    <property type="match status" value="1"/>
</dbReference>
<dbReference type="PROSITE" id="PS01330">
    <property type="entry name" value="PABS_1"/>
    <property type="match status" value="1"/>
</dbReference>
<proteinExistence type="inferred from homology"/>
<gene>
    <name evidence="4 7" type="primary">speE</name>
    <name evidence="7" type="ORF">GOALK_046_00170</name>
</gene>
<feature type="binding site" evidence="4">
    <location>
        <position position="290"/>
    </location>
    <ligand>
        <name>spermidine</name>
        <dbReference type="ChEBI" id="CHEBI:57834"/>
    </ligand>
</feature>
<evidence type="ECO:0000256" key="3">
    <source>
        <dbReference type="ARBA" id="ARBA00023115"/>
    </source>
</evidence>
<feature type="binding site" evidence="4">
    <location>
        <position position="256"/>
    </location>
    <ligand>
        <name>S-methyl-5'-thioadenosine</name>
        <dbReference type="ChEBI" id="CHEBI:17509"/>
    </ligand>
</feature>
<feature type="transmembrane region" description="Helical" evidence="4">
    <location>
        <begin position="115"/>
        <end position="138"/>
    </location>
</feature>
<keyword evidence="2 4" id="KW-0808">Transferase</keyword>
<feature type="transmembrane region" description="Helical" evidence="4">
    <location>
        <begin position="85"/>
        <end position="109"/>
    </location>
</feature>
<feature type="transmembrane region" description="Helical" evidence="4">
    <location>
        <begin position="210"/>
        <end position="230"/>
    </location>
</feature>
<evidence type="ECO:0000313" key="8">
    <source>
        <dbReference type="Proteomes" id="UP000003558"/>
    </source>
</evidence>
<dbReference type="Pfam" id="PF01564">
    <property type="entry name" value="Spermine_synth"/>
    <property type="match status" value="1"/>
</dbReference>
<dbReference type="Gene3D" id="3.40.50.150">
    <property type="entry name" value="Vaccinia Virus protein VP39"/>
    <property type="match status" value="1"/>
</dbReference>
<evidence type="ECO:0000259" key="6">
    <source>
        <dbReference type="PROSITE" id="PS51006"/>
    </source>
</evidence>
<organism evidence="7 8">
    <name type="scientific">Gordonia alkanivorans NBRC 16433</name>
    <dbReference type="NCBI Taxonomy" id="1027371"/>
    <lineage>
        <taxon>Bacteria</taxon>
        <taxon>Bacillati</taxon>
        <taxon>Actinomycetota</taxon>
        <taxon>Actinomycetes</taxon>
        <taxon>Mycobacteriales</taxon>
        <taxon>Gordoniaceae</taxon>
        <taxon>Gordonia</taxon>
    </lineage>
</organism>
<feature type="domain" description="PABS" evidence="6">
    <location>
        <begin position="227"/>
        <end position="463"/>
    </location>
</feature>
<dbReference type="SUPFAM" id="SSF103473">
    <property type="entry name" value="MFS general substrate transporter"/>
    <property type="match status" value="1"/>
</dbReference>
<comment type="similarity">
    <text evidence="1 4">Belongs to the spermidine/spermine synthase family.</text>
</comment>
<dbReference type="STRING" id="1027371.GOALK_046_00170"/>
<dbReference type="InterPro" id="IPR029063">
    <property type="entry name" value="SAM-dependent_MTases_sf"/>
</dbReference>
<sequence>MTLTDTSTEPLSARPRFARSALLAVVFVCAACGLVYELALVSLGSFLIGNTATQASIVLAVMVFAMGVGSLAAKPLQPHSVAAFAVIELLLALLGGLSVMALYAAFAYLELYTPALIVVAFVLGVLIGAEIPLLMVLLQRIRRQEPGAAVADMFAVDYIGALLGGLCFPFLLLPLFGQLRGALVVGLVNAAAGCFLVFVIFRKSLSRGQLALLSAGALAVVAALVAGLMLSARFEVTARQALYRDPIVAAARSAYQDIVITERSTGAGPDTRLYLNGDLQFSSIDEHRYHEALVHPAMSGERSSVLVLGGGDGLALREVLRYPDAHDVTLVELDPEMIRLARTDSRLTSLNRGSMTDRRAEVVTADAFSWLRQTDRRFDVIIVDMPDPDDSATAKLYSTEFYALVRAHLAEHGRVVVQAGSPYFAPKSFWCIASTMREAGLPATPYHVDVPAFGDWGFHLAGADGPISPTVDAPGPLRFLSPEQLTAATVFSLDRQPLDLPPSTLMDPRILRYAQGEWAIY</sequence>
<dbReference type="InterPro" id="IPR036259">
    <property type="entry name" value="MFS_trans_sf"/>
</dbReference>
<comment type="caution">
    <text evidence="7">The sequence shown here is derived from an EMBL/GenBank/DDBJ whole genome shotgun (WGS) entry which is preliminary data.</text>
</comment>
<keyword evidence="4" id="KW-1003">Cell membrane</keyword>
<feature type="transmembrane region" description="Helical" evidence="4">
    <location>
        <begin position="21"/>
        <end position="48"/>
    </location>
</feature>
<evidence type="ECO:0000313" key="7">
    <source>
        <dbReference type="EMBL" id="GAA11924.1"/>
    </source>
</evidence>
<feature type="binding site" evidence="4">
    <location>
        <begin position="366"/>
        <end position="367"/>
    </location>
    <ligand>
        <name>S-methyl-5'-thioadenosine</name>
        <dbReference type="ChEBI" id="CHEBI:17509"/>
    </ligand>
</feature>
<dbReference type="HAMAP" id="MF_00198">
    <property type="entry name" value="Spermidine_synth"/>
    <property type="match status" value="1"/>
</dbReference>
<feature type="binding site" evidence="4">
    <location>
        <position position="332"/>
    </location>
    <ligand>
        <name>S-methyl-5'-thioadenosine</name>
        <dbReference type="ChEBI" id="CHEBI:17509"/>
    </ligand>
</feature>
<comment type="caution">
    <text evidence="4">Lacks conserved residue(s) required for the propagation of feature annotation.</text>
</comment>
<dbReference type="EC" id="2.5.1.16" evidence="4"/>
<dbReference type="SUPFAM" id="SSF53335">
    <property type="entry name" value="S-adenosyl-L-methionine-dependent methyltransferases"/>
    <property type="match status" value="1"/>
</dbReference>
<dbReference type="AlphaFoldDB" id="F9VTI5"/>
<name>F9VTI5_9ACTN</name>
<dbReference type="eggNOG" id="COG4262">
    <property type="taxonomic scope" value="Bacteria"/>
</dbReference>
<keyword evidence="4" id="KW-0745">Spermidine biosynthesis</keyword>
<dbReference type="InterPro" id="IPR030374">
    <property type="entry name" value="PABS"/>
</dbReference>
<keyword evidence="4" id="KW-1133">Transmembrane helix</keyword>
<dbReference type="GO" id="GO:0004766">
    <property type="term" value="F:spermidine synthase activity"/>
    <property type="evidence" value="ECO:0007669"/>
    <property type="project" value="UniProtKB-UniRule"/>
</dbReference>
<dbReference type="NCBIfam" id="NF037959">
    <property type="entry name" value="MFS_SpdSyn"/>
    <property type="match status" value="1"/>
</dbReference>
<dbReference type="GO" id="GO:0010487">
    <property type="term" value="F:thermospermine synthase activity"/>
    <property type="evidence" value="ECO:0007669"/>
    <property type="project" value="UniProtKB-ARBA"/>
</dbReference>
<comment type="pathway">
    <text evidence="4">Amine and polyamine biosynthesis; spermidine biosynthesis; spermidine from putrescine: step 1/1.</text>
</comment>
<comment type="subcellular location">
    <subcellularLocation>
        <location evidence="4">Cell membrane</location>
        <topology evidence="4">Multi-pass membrane protein</topology>
    </subcellularLocation>
</comment>
<feature type="transmembrane region" description="Helical" evidence="4">
    <location>
        <begin position="54"/>
        <end position="73"/>
    </location>
</feature>
<dbReference type="GO" id="GO:0005886">
    <property type="term" value="C:plasma membrane"/>
    <property type="evidence" value="ECO:0007669"/>
    <property type="project" value="UniProtKB-SubCell"/>
</dbReference>
<dbReference type="GO" id="GO:0008295">
    <property type="term" value="P:spermidine biosynthetic process"/>
    <property type="evidence" value="ECO:0007669"/>
    <property type="project" value="UniProtKB-UniRule"/>
</dbReference>
<feature type="transmembrane region" description="Helical" evidence="4">
    <location>
        <begin position="182"/>
        <end position="201"/>
    </location>
</feature>
<comment type="catalytic activity">
    <reaction evidence="4">
        <text>S-adenosyl 3-(methylsulfanyl)propylamine + putrescine = S-methyl-5'-thioadenosine + spermidine + H(+)</text>
        <dbReference type="Rhea" id="RHEA:12721"/>
        <dbReference type="ChEBI" id="CHEBI:15378"/>
        <dbReference type="ChEBI" id="CHEBI:17509"/>
        <dbReference type="ChEBI" id="CHEBI:57443"/>
        <dbReference type="ChEBI" id="CHEBI:57834"/>
        <dbReference type="ChEBI" id="CHEBI:326268"/>
        <dbReference type="EC" id="2.5.1.16"/>
    </reaction>
</comment>
<feature type="active site" description="Proton acceptor" evidence="4 5">
    <location>
        <position position="384"/>
    </location>
</feature>
<dbReference type="PANTHER" id="PTHR43317:SF1">
    <property type="entry name" value="THERMOSPERMINE SYNTHASE ACAULIS5"/>
    <property type="match status" value="1"/>
</dbReference>
<evidence type="ECO:0000256" key="2">
    <source>
        <dbReference type="ARBA" id="ARBA00022679"/>
    </source>
</evidence>
<keyword evidence="4" id="KW-0812">Transmembrane</keyword>
<dbReference type="UniPathway" id="UPA00248">
    <property type="reaction ID" value="UER00314"/>
</dbReference>
<dbReference type="EMBL" id="BACI01000046">
    <property type="protein sequence ID" value="GAA11924.1"/>
    <property type="molecule type" value="Genomic_DNA"/>
</dbReference>
<keyword evidence="4" id="KW-0472">Membrane</keyword>
<dbReference type="InterPro" id="IPR030373">
    <property type="entry name" value="PABS_CS"/>
</dbReference>
<comment type="function">
    <text evidence="4">Catalyzes the irreversible transfer of a propylamine group from the amino donor S-adenosylmethioninamine (decarboxy-AdoMet) to putrescine (1,4-diaminobutane) to yield spermidine.</text>
</comment>
<reference evidence="7 8" key="1">
    <citation type="submission" date="2011-05" db="EMBL/GenBank/DDBJ databases">
        <title>Whole genome shotgun sequence of Gordonia alkanivorans NBRC 16433.</title>
        <authorList>
            <person name="Hosoyama A."/>
            <person name="Nakamura S."/>
            <person name="Takarada H."/>
            <person name="Tsuchikane K."/>
            <person name="Yamazaki S."/>
            <person name="Fujita N."/>
        </authorList>
    </citation>
    <scope>NUCLEOTIDE SEQUENCE [LARGE SCALE GENOMIC DNA]</scope>
    <source>
        <strain evidence="7 8">NBRC 16433</strain>
    </source>
</reference>
<dbReference type="RefSeq" id="WP_006358074.1">
    <property type="nucleotide sequence ID" value="NZ_BACI01000046.1"/>
</dbReference>
<dbReference type="CDD" id="cd02440">
    <property type="entry name" value="AdoMet_MTases"/>
    <property type="match status" value="1"/>
</dbReference>
<dbReference type="Proteomes" id="UP000003558">
    <property type="component" value="Unassembled WGS sequence"/>
</dbReference>
<evidence type="ECO:0000256" key="4">
    <source>
        <dbReference type="HAMAP-Rule" id="MF_00198"/>
    </source>
</evidence>
<accession>F9VTI5</accession>
<dbReference type="InterPro" id="IPR001045">
    <property type="entry name" value="Spermi_synthase"/>
</dbReference>